<dbReference type="InterPro" id="IPR003018">
    <property type="entry name" value="GAF"/>
</dbReference>
<dbReference type="InterPro" id="IPR009057">
    <property type="entry name" value="Homeodomain-like_sf"/>
</dbReference>
<evidence type="ECO:0000256" key="12">
    <source>
        <dbReference type="RuleBase" id="RU368029"/>
    </source>
</evidence>
<dbReference type="SUPFAM" id="SSF46689">
    <property type="entry name" value="Homeodomain-like"/>
    <property type="match status" value="1"/>
</dbReference>
<sequence length="527" mass="57666">MNGSRAELETEALYEISRVLSLSTDLNKAFTSTLTLIDLVLGLENGTISLFDPVTGEVFVEAAPHMRDEDRILGRLRPGEGIVGRIFATGMPMVVPDIAEEPLFLNRTGTWQNLEEDRRAFVGVPLQDGRAVLGVLTADRPYRTGPTQLGRDVRFLTIVAGLVAVRVRLSHLENTHHRAAQDVPALSPSPERFPGIVGASAPFRDMLELIGRVAQSRATVLLRGESGTGKELIARAVHDASPRAERPFVTVNCAAIPETLLESELFGHEKGSFTGAAQAHVGRFEQADGGTLFLDEVGELSPAAQAKLLRAVQERQFERVGGKRTVTVDVRLVAATNRDMEEMVRQGAFRLDLYHRLSVVAVVVPPLRERRDDIPRLAGHFLRVLNEENARSAELTPAALEVLTRCRWTGNVRQLRNCLERLVVVTDADVLAPVHLPCQWPGGSTCLLERAAPPPEAELARLAERAPPATAAGPLLAAEGEAGERERVRAALERAGYVQAKAARLLGMTVRQLGYRVRKYGIELQRL</sequence>
<dbReference type="InterPro" id="IPR002078">
    <property type="entry name" value="Sigma_54_int"/>
</dbReference>
<keyword evidence="4" id="KW-0547">Nucleotide-binding</keyword>
<evidence type="ECO:0000256" key="2">
    <source>
        <dbReference type="ARBA" id="ARBA00011135"/>
    </source>
</evidence>
<dbReference type="GO" id="GO:0003700">
    <property type="term" value="F:DNA-binding transcription factor activity"/>
    <property type="evidence" value="ECO:0007669"/>
    <property type="project" value="UniProtKB-UniRule"/>
</dbReference>
<evidence type="ECO:0000256" key="1">
    <source>
        <dbReference type="ARBA" id="ARBA00002167"/>
    </source>
</evidence>
<dbReference type="Gene3D" id="3.40.50.300">
    <property type="entry name" value="P-loop containing nucleotide triphosphate hydrolases"/>
    <property type="match status" value="1"/>
</dbReference>
<reference evidence="15" key="1">
    <citation type="journal article" date="2020" name="Appl. Environ. Microbiol.">
        <title>Diazotrophic Anaeromyxobacter Isolates from Soils.</title>
        <authorList>
            <person name="Masuda Y."/>
            <person name="Yamanaka H."/>
            <person name="Xu Z.X."/>
            <person name="Shiratori Y."/>
            <person name="Aono T."/>
            <person name="Amachi S."/>
            <person name="Senoo K."/>
            <person name="Itoh H."/>
        </authorList>
    </citation>
    <scope>NUCLEOTIDE SEQUENCE [LARGE SCALE GENOMIC DNA]</scope>
    <source>
        <strain evidence="15">R267</strain>
    </source>
</reference>
<dbReference type="Proteomes" id="UP000503640">
    <property type="component" value="Unassembled WGS sequence"/>
</dbReference>
<evidence type="ECO:0000313" key="15">
    <source>
        <dbReference type="Proteomes" id="UP000503640"/>
    </source>
</evidence>
<proteinExistence type="predicted"/>
<comment type="function">
    <text evidence="1 12">Required for activation of most nif operons, which are directly involved in nitrogen fixation.</text>
</comment>
<dbReference type="PANTHER" id="PTHR32071:SF117">
    <property type="entry name" value="PTS-DEPENDENT DIHYDROXYACETONE KINASE OPERON REGULATORY PROTEIN-RELATED"/>
    <property type="match status" value="1"/>
</dbReference>
<dbReference type="Gene3D" id="1.10.10.60">
    <property type="entry name" value="Homeodomain-like"/>
    <property type="match status" value="1"/>
</dbReference>
<dbReference type="GO" id="GO:0009399">
    <property type="term" value="P:nitrogen fixation"/>
    <property type="evidence" value="ECO:0007669"/>
    <property type="project" value="UniProtKB-UniRule"/>
</dbReference>
<evidence type="ECO:0000256" key="5">
    <source>
        <dbReference type="ARBA" id="ARBA00022840"/>
    </source>
</evidence>
<evidence type="ECO:0000256" key="7">
    <source>
        <dbReference type="ARBA" id="ARBA00023015"/>
    </source>
</evidence>
<dbReference type="Pfam" id="PF01590">
    <property type="entry name" value="GAF"/>
    <property type="match status" value="1"/>
</dbReference>
<dbReference type="SMART" id="SM00065">
    <property type="entry name" value="GAF"/>
    <property type="match status" value="1"/>
</dbReference>
<dbReference type="InterPro" id="IPR025662">
    <property type="entry name" value="Sigma_54_int_dom_ATP-bd_1"/>
</dbReference>
<dbReference type="RefSeq" id="WP_176067926.1">
    <property type="nucleotide sequence ID" value="NZ_BJTG01000009.1"/>
</dbReference>
<dbReference type="GO" id="GO:0000160">
    <property type="term" value="P:phosphorelay signal transduction system"/>
    <property type="evidence" value="ECO:0007669"/>
    <property type="project" value="UniProtKB-UniRule"/>
</dbReference>
<dbReference type="AlphaFoldDB" id="A0A7I9VR97"/>
<keyword evidence="9 12" id="KW-0010">Activator</keyword>
<dbReference type="InterPro" id="IPR058031">
    <property type="entry name" value="AAA_lid_NorR"/>
</dbReference>
<dbReference type="InterPro" id="IPR027417">
    <property type="entry name" value="P-loop_NTPase"/>
</dbReference>
<evidence type="ECO:0000256" key="11">
    <source>
        <dbReference type="ARBA" id="ARBA00023231"/>
    </source>
</evidence>
<dbReference type="PRINTS" id="PR01590">
    <property type="entry name" value="HTHFIS"/>
</dbReference>
<dbReference type="Pfam" id="PF02954">
    <property type="entry name" value="HTH_8"/>
    <property type="match status" value="1"/>
</dbReference>
<feature type="domain" description="Sigma-54 factor interaction" evidence="13">
    <location>
        <begin position="196"/>
        <end position="424"/>
    </location>
</feature>
<keyword evidence="11 12" id="KW-0535">Nitrogen fixation</keyword>
<dbReference type="InterPro" id="IPR002197">
    <property type="entry name" value="HTH_Fis"/>
</dbReference>
<keyword evidence="10 12" id="KW-0804">Transcription</keyword>
<dbReference type="EMBL" id="BJTG01000009">
    <property type="protein sequence ID" value="GEJ58935.1"/>
    <property type="molecule type" value="Genomic_DNA"/>
</dbReference>
<keyword evidence="8 12" id="KW-0238">DNA-binding</keyword>
<dbReference type="Pfam" id="PF00158">
    <property type="entry name" value="Sigma54_activat"/>
    <property type="match status" value="1"/>
</dbReference>
<dbReference type="PROSITE" id="PS00675">
    <property type="entry name" value="SIGMA54_INTERACT_1"/>
    <property type="match status" value="1"/>
</dbReference>
<keyword evidence="6 12" id="KW-0902">Two-component regulatory system</keyword>
<dbReference type="InterPro" id="IPR003593">
    <property type="entry name" value="AAA+_ATPase"/>
</dbReference>
<dbReference type="GO" id="GO:0043565">
    <property type="term" value="F:sequence-specific DNA binding"/>
    <property type="evidence" value="ECO:0007669"/>
    <property type="project" value="InterPro"/>
</dbReference>
<organism evidence="14 15">
    <name type="scientific">Anaeromyxobacter diazotrophicus</name>
    <dbReference type="NCBI Taxonomy" id="2590199"/>
    <lineage>
        <taxon>Bacteria</taxon>
        <taxon>Pseudomonadati</taxon>
        <taxon>Myxococcota</taxon>
        <taxon>Myxococcia</taxon>
        <taxon>Myxococcales</taxon>
        <taxon>Cystobacterineae</taxon>
        <taxon>Anaeromyxobacteraceae</taxon>
        <taxon>Anaeromyxobacter</taxon>
    </lineage>
</organism>
<dbReference type="InterPro" id="IPR010113">
    <property type="entry name" value="Nif-specific_regulatory_prot"/>
</dbReference>
<dbReference type="Pfam" id="PF25601">
    <property type="entry name" value="AAA_lid_14"/>
    <property type="match status" value="1"/>
</dbReference>
<dbReference type="NCBIfam" id="TIGR01817">
    <property type="entry name" value="nifA"/>
    <property type="match status" value="1"/>
</dbReference>
<name>A0A7I9VR97_9BACT</name>
<keyword evidence="5" id="KW-0067">ATP-binding</keyword>
<dbReference type="CDD" id="cd00009">
    <property type="entry name" value="AAA"/>
    <property type="match status" value="1"/>
</dbReference>
<dbReference type="PROSITE" id="PS50045">
    <property type="entry name" value="SIGMA54_INTERACT_4"/>
    <property type="match status" value="1"/>
</dbReference>
<evidence type="ECO:0000313" key="14">
    <source>
        <dbReference type="EMBL" id="GEJ58935.1"/>
    </source>
</evidence>
<keyword evidence="7 12" id="KW-0805">Transcription regulation</keyword>
<dbReference type="PROSITE" id="PS00676">
    <property type="entry name" value="SIGMA54_INTERACT_2"/>
    <property type="match status" value="1"/>
</dbReference>
<evidence type="ECO:0000256" key="9">
    <source>
        <dbReference type="ARBA" id="ARBA00023159"/>
    </source>
</evidence>
<evidence type="ECO:0000256" key="10">
    <source>
        <dbReference type="ARBA" id="ARBA00023163"/>
    </source>
</evidence>
<evidence type="ECO:0000256" key="3">
    <source>
        <dbReference type="ARBA" id="ARBA00015308"/>
    </source>
</evidence>
<evidence type="ECO:0000256" key="6">
    <source>
        <dbReference type="ARBA" id="ARBA00023012"/>
    </source>
</evidence>
<comment type="caution">
    <text evidence="14">The sequence shown here is derived from an EMBL/GenBank/DDBJ whole genome shotgun (WGS) entry which is preliminary data.</text>
</comment>
<dbReference type="SUPFAM" id="SSF55781">
    <property type="entry name" value="GAF domain-like"/>
    <property type="match status" value="1"/>
</dbReference>
<dbReference type="Gene3D" id="3.30.450.40">
    <property type="match status" value="1"/>
</dbReference>
<protein>
    <recommendedName>
        <fullName evidence="3 12">Nif-specific regulatory protein</fullName>
    </recommendedName>
</protein>
<keyword evidence="15" id="KW-1185">Reference proteome</keyword>
<dbReference type="PANTHER" id="PTHR32071">
    <property type="entry name" value="TRANSCRIPTIONAL REGULATORY PROTEIN"/>
    <property type="match status" value="1"/>
</dbReference>
<dbReference type="InterPro" id="IPR029016">
    <property type="entry name" value="GAF-like_dom_sf"/>
</dbReference>
<evidence type="ECO:0000256" key="8">
    <source>
        <dbReference type="ARBA" id="ARBA00023125"/>
    </source>
</evidence>
<gene>
    <name evidence="14" type="primary">nifA</name>
    <name evidence="14" type="ORF">AMYX_36760</name>
</gene>
<evidence type="ECO:0000259" key="13">
    <source>
        <dbReference type="PROSITE" id="PS50045"/>
    </source>
</evidence>
<dbReference type="Gene3D" id="1.10.8.60">
    <property type="match status" value="1"/>
</dbReference>
<dbReference type="SUPFAM" id="SSF52540">
    <property type="entry name" value="P-loop containing nucleoside triphosphate hydrolases"/>
    <property type="match status" value="1"/>
</dbReference>
<dbReference type="GO" id="GO:0005524">
    <property type="term" value="F:ATP binding"/>
    <property type="evidence" value="ECO:0007669"/>
    <property type="project" value="UniProtKB-KW"/>
</dbReference>
<dbReference type="InterPro" id="IPR025943">
    <property type="entry name" value="Sigma_54_int_dom_ATP-bd_2"/>
</dbReference>
<comment type="subunit">
    <text evidence="2 12">Interacts with sigma-54.</text>
</comment>
<dbReference type="SMART" id="SM00382">
    <property type="entry name" value="AAA"/>
    <property type="match status" value="1"/>
</dbReference>
<accession>A0A7I9VR97</accession>
<evidence type="ECO:0000256" key="4">
    <source>
        <dbReference type="ARBA" id="ARBA00022741"/>
    </source>
</evidence>
<dbReference type="FunFam" id="3.40.50.300:FF:000006">
    <property type="entry name" value="DNA-binding transcriptional regulator NtrC"/>
    <property type="match status" value="1"/>
</dbReference>